<evidence type="ECO:0000313" key="2">
    <source>
        <dbReference type="EMBL" id="GAG95056.1"/>
    </source>
</evidence>
<feature type="non-terminal residue" evidence="2">
    <location>
        <position position="1"/>
    </location>
</feature>
<keyword evidence="1" id="KW-0812">Transmembrane</keyword>
<dbReference type="AlphaFoldDB" id="X1DF67"/>
<name>X1DF67_9ZZZZ</name>
<feature type="transmembrane region" description="Helical" evidence="1">
    <location>
        <begin position="69"/>
        <end position="92"/>
    </location>
</feature>
<reference evidence="2" key="1">
    <citation type="journal article" date="2014" name="Front. Microbiol.">
        <title>High frequency of phylogenetically diverse reductive dehalogenase-homologous genes in deep subseafloor sedimentary metagenomes.</title>
        <authorList>
            <person name="Kawai M."/>
            <person name="Futagami T."/>
            <person name="Toyoda A."/>
            <person name="Takaki Y."/>
            <person name="Nishi S."/>
            <person name="Hori S."/>
            <person name="Arai W."/>
            <person name="Tsubouchi T."/>
            <person name="Morono Y."/>
            <person name="Uchiyama I."/>
            <person name="Ito T."/>
            <person name="Fujiyama A."/>
            <person name="Inagaki F."/>
            <person name="Takami H."/>
        </authorList>
    </citation>
    <scope>NUCLEOTIDE SEQUENCE</scope>
    <source>
        <strain evidence="2">Expedition CK06-06</strain>
    </source>
</reference>
<accession>X1DF67</accession>
<sequence length="147" mass="17410">WLAFHGFVAMVSFIGNCIYIDLYSYLFYKGLKSRIYTGPRFKKYLAYFGFSISIVLMILLITMQPIVEWILTILILSWILITSCQMIIFKFFNIPGIYYRRSKYPEALKRFEEALQILDRLDMSEDPLTKTLKKNIEFLKSELGKKT</sequence>
<organism evidence="2">
    <name type="scientific">marine sediment metagenome</name>
    <dbReference type="NCBI Taxonomy" id="412755"/>
    <lineage>
        <taxon>unclassified sequences</taxon>
        <taxon>metagenomes</taxon>
        <taxon>ecological metagenomes</taxon>
    </lineage>
</organism>
<proteinExistence type="predicted"/>
<dbReference type="EMBL" id="BART01019693">
    <property type="protein sequence ID" value="GAG95056.1"/>
    <property type="molecule type" value="Genomic_DNA"/>
</dbReference>
<keyword evidence="1" id="KW-0472">Membrane</keyword>
<comment type="caution">
    <text evidence="2">The sequence shown here is derived from an EMBL/GenBank/DDBJ whole genome shotgun (WGS) entry which is preliminary data.</text>
</comment>
<keyword evidence="1" id="KW-1133">Transmembrane helix</keyword>
<gene>
    <name evidence="2" type="ORF">S01H4_36782</name>
</gene>
<dbReference type="Gene3D" id="1.25.40.10">
    <property type="entry name" value="Tetratricopeptide repeat domain"/>
    <property type="match status" value="1"/>
</dbReference>
<feature type="transmembrane region" description="Helical" evidence="1">
    <location>
        <begin position="6"/>
        <end position="28"/>
    </location>
</feature>
<evidence type="ECO:0000256" key="1">
    <source>
        <dbReference type="SAM" id="Phobius"/>
    </source>
</evidence>
<protein>
    <submittedName>
        <fullName evidence="2">Uncharacterized protein</fullName>
    </submittedName>
</protein>
<dbReference type="InterPro" id="IPR011990">
    <property type="entry name" value="TPR-like_helical_dom_sf"/>
</dbReference>
<feature type="transmembrane region" description="Helical" evidence="1">
    <location>
        <begin position="44"/>
        <end position="63"/>
    </location>
</feature>